<reference evidence="2 3" key="1">
    <citation type="submission" date="2018-09" db="EMBL/GenBank/DDBJ databases">
        <title>Metagenome Assembled Genomes from an Advanced Water Purification Facility.</title>
        <authorList>
            <person name="Stamps B.W."/>
            <person name="Spear J.R."/>
        </authorList>
    </citation>
    <scope>NUCLEOTIDE SEQUENCE [LARGE SCALE GENOMIC DNA]</scope>
    <source>
        <strain evidence="2">Bin_42_2</strain>
    </source>
</reference>
<feature type="domain" description="Antitoxin Xre/MbcA/ParS-like toxin-binding" evidence="1">
    <location>
        <begin position="20"/>
        <end position="66"/>
    </location>
</feature>
<evidence type="ECO:0000313" key="3">
    <source>
        <dbReference type="Proteomes" id="UP000321374"/>
    </source>
</evidence>
<protein>
    <submittedName>
        <fullName evidence="2">DUF2384 domain-containing protein</fullName>
    </submittedName>
</protein>
<organism evidence="2 3">
    <name type="scientific">Methylophilus methylotrophus</name>
    <name type="common">Bacterium W3A1</name>
    <dbReference type="NCBI Taxonomy" id="17"/>
    <lineage>
        <taxon>Bacteria</taxon>
        <taxon>Pseudomonadati</taxon>
        <taxon>Pseudomonadota</taxon>
        <taxon>Betaproteobacteria</taxon>
        <taxon>Nitrosomonadales</taxon>
        <taxon>Methylophilaceae</taxon>
        <taxon>Methylophilus</taxon>
    </lineage>
</organism>
<dbReference type="EMBL" id="SSGG01000032">
    <property type="protein sequence ID" value="TXI38135.1"/>
    <property type="molecule type" value="Genomic_DNA"/>
</dbReference>
<dbReference type="Proteomes" id="UP000321374">
    <property type="component" value="Unassembled WGS sequence"/>
</dbReference>
<dbReference type="InterPro" id="IPR024467">
    <property type="entry name" value="Xre/MbcA/ParS-like_toxin-bd"/>
</dbReference>
<name>A0A5C7WNB2_METME</name>
<dbReference type="AlphaFoldDB" id="A0A5C7WNB2"/>
<accession>A0A5C7WNB2</accession>
<evidence type="ECO:0000259" key="1">
    <source>
        <dbReference type="Pfam" id="PF09722"/>
    </source>
</evidence>
<gene>
    <name evidence="2" type="ORF">E6Q51_01745</name>
</gene>
<comment type="caution">
    <text evidence="2">The sequence shown here is derived from an EMBL/GenBank/DDBJ whole genome shotgun (WGS) entry which is preliminary data.</text>
</comment>
<sequence length="69" mass="7570">MTKSDNLLASQKQLHQLACNVFNSEVRAVDWLNTFNEALREEPKALLESHTGIAEVTKVLNAIAYGGAV</sequence>
<dbReference type="Pfam" id="PF09722">
    <property type="entry name" value="Xre_MbcA_ParS_C"/>
    <property type="match status" value="1"/>
</dbReference>
<proteinExistence type="predicted"/>
<evidence type="ECO:0000313" key="2">
    <source>
        <dbReference type="EMBL" id="TXI38135.1"/>
    </source>
</evidence>